<comment type="caution">
    <text evidence="17">The sequence shown here is derived from an EMBL/GenBank/DDBJ whole genome shotgun (WGS) entry which is preliminary data.</text>
</comment>
<evidence type="ECO:0000313" key="18">
    <source>
        <dbReference type="Proteomes" id="UP000261811"/>
    </source>
</evidence>
<dbReference type="SUPFAM" id="SSF55486">
    <property type="entry name" value="Metalloproteases ('zincins'), catalytic domain"/>
    <property type="match status" value="1"/>
</dbReference>
<organism evidence="17 18">
    <name type="scientific">Actinomadura logoneensis</name>
    <dbReference type="NCBI Taxonomy" id="2293572"/>
    <lineage>
        <taxon>Bacteria</taxon>
        <taxon>Bacillati</taxon>
        <taxon>Actinomycetota</taxon>
        <taxon>Actinomycetes</taxon>
        <taxon>Streptosporangiales</taxon>
        <taxon>Thermomonosporaceae</taxon>
        <taxon>Actinomadura</taxon>
    </lineage>
</organism>
<evidence type="ECO:0000256" key="3">
    <source>
        <dbReference type="ARBA" id="ARBA00010136"/>
    </source>
</evidence>
<dbReference type="PANTHER" id="PTHR11533">
    <property type="entry name" value="PROTEASE M1 ZINC METALLOPROTEASE"/>
    <property type="match status" value="1"/>
</dbReference>
<evidence type="ECO:0000256" key="7">
    <source>
        <dbReference type="ARBA" id="ARBA00022670"/>
    </source>
</evidence>
<dbReference type="GO" id="GO:0043171">
    <property type="term" value="P:peptide catabolic process"/>
    <property type="evidence" value="ECO:0007669"/>
    <property type="project" value="TreeGrafter"/>
</dbReference>
<gene>
    <name evidence="17" type="primary">pepN</name>
    <name evidence="17" type="ORF">DZF91_15315</name>
</gene>
<dbReference type="PANTHER" id="PTHR11533:SF174">
    <property type="entry name" value="PUROMYCIN-SENSITIVE AMINOPEPTIDASE-RELATED"/>
    <property type="match status" value="1"/>
</dbReference>
<keyword evidence="10" id="KW-0862">Zinc</keyword>
<keyword evidence="6 17" id="KW-0031">Aminopeptidase</keyword>
<evidence type="ECO:0000256" key="9">
    <source>
        <dbReference type="ARBA" id="ARBA00022801"/>
    </source>
</evidence>
<dbReference type="GO" id="GO:0016020">
    <property type="term" value="C:membrane"/>
    <property type="evidence" value="ECO:0007669"/>
    <property type="project" value="TreeGrafter"/>
</dbReference>
<evidence type="ECO:0000256" key="5">
    <source>
        <dbReference type="ARBA" id="ARBA00015611"/>
    </source>
</evidence>
<evidence type="ECO:0000313" key="17">
    <source>
        <dbReference type="EMBL" id="RFU40780.1"/>
    </source>
</evidence>
<evidence type="ECO:0000256" key="13">
    <source>
        <dbReference type="ARBA" id="ARBA00031533"/>
    </source>
</evidence>
<evidence type="ECO:0000256" key="12">
    <source>
        <dbReference type="ARBA" id="ARBA00029811"/>
    </source>
</evidence>
<keyword evidence="8" id="KW-0479">Metal-binding</keyword>
<dbReference type="Gene3D" id="1.10.390.10">
    <property type="entry name" value="Neutral Protease Domain 2"/>
    <property type="match status" value="1"/>
</dbReference>
<dbReference type="SUPFAM" id="SSF63737">
    <property type="entry name" value="Leukotriene A4 hydrolase N-terminal domain"/>
    <property type="match status" value="1"/>
</dbReference>
<comment type="similarity">
    <text evidence="3">Belongs to the peptidase M1 family.</text>
</comment>
<evidence type="ECO:0000256" key="1">
    <source>
        <dbReference type="ARBA" id="ARBA00000098"/>
    </source>
</evidence>
<dbReference type="GO" id="GO:0042277">
    <property type="term" value="F:peptide binding"/>
    <property type="evidence" value="ECO:0007669"/>
    <property type="project" value="TreeGrafter"/>
</dbReference>
<comment type="cofactor">
    <cofactor evidence="2">
        <name>Zn(2+)</name>
        <dbReference type="ChEBI" id="CHEBI:29105"/>
    </cofactor>
</comment>
<feature type="domain" description="ERAP1-like C-terminal" evidence="15">
    <location>
        <begin position="523"/>
        <end position="832"/>
    </location>
</feature>
<dbReference type="InterPro" id="IPR012778">
    <property type="entry name" value="Pept_M1_aminopeptidase"/>
</dbReference>
<dbReference type="InterPro" id="IPR001930">
    <property type="entry name" value="Peptidase_M1"/>
</dbReference>
<dbReference type="EC" id="3.4.11.2" evidence="4"/>
<dbReference type="InterPro" id="IPR014782">
    <property type="entry name" value="Peptidase_M1_dom"/>
</dbReference>
<dbReference type="CDD" id="cd09602">
    <property type="entry name" value="M1_APN"/>
    <property type="match status" value="1"/>
</dbReference>
<dbReference type="Gene3D" id="2.60.40.1730">
    <property type="entry name" value="tricorn interacting facor f3 domain"/>
    <property type="match status" value="1"/>
</dbReference>
<dbReference type="FunFam" id="2.60.40.1730:FF:000010">
    <property type="entry name" value="Putative aminopeptidase N"/>
    <property type="match status" value="1"/>
</dbReference>
<dbReference type="GO" id="GO:0016285">
    <property type="term" value="F:alanyl aminopeptidase activity"/>
    <property type="evidence" value="ECO:0007669"/>
    <property type="project" value="UniProtKB-EC"/>
</dbReference>
<reference evidence="17 18" key="1">
    <citation type="submission" date="2018-08" db="EMBL/GenBank/DDBJ databases">
        <title>Actinomadura jelena sp. nov., a novel Actinomycete isolated from soil in Chad.</title>
        <authorList>
            <person name="Shi L."/>
        </authorList>
    </citation>
    <scope>NUCLEOTIDE SEQUENCE [LARGE SCALE GENOMIC DNA]</scope>
    <source>
        <strain evidence="17 18">NEAU-G17</strain>
    </source>
</reference>
<evidence type="ECO:0000256" key="2">
    <source>
        <dbReference type="ARBA" id="ARBA00001947"/>
    </source>
</evidence>
<dbReference type="GO" id="GO:0006508">
    <property type="term" value="P:proteolysis"/>
    <property type="evidence" value="ECO:0007669"/>
    <property type="project" value="UniProtKB-KW"/>
</dbReference>
<dbReference type="GO" id="GO:0008270">
    <property type="term" value="F:zinc ion binding"/>
    <property type="evidence" value="ECO:0007669"/>
    <property type="project" value="InterPro"/>
</dbReference>
<evidence type="ECO:0000256" key="10">
    <source>
        <dbReference type="ARBA" id="ARBA00022833"/>
    </source>
</evidence>
<dbReference type="GO" id="GO:0005737">
    <property type="term" value="C:cytoplasm"/>
    <property type="evidence" value="ECO:0007669"/>
    <property type="project" value="TreeGrafter"/>
</dbReference>
<dbReference type="GO" id="GO:0005615">
    <property type="term" value="C:extracellular space"/>
    <property type="evidence" value="ECO:0007669"/>
    <property type="project" value="TreeGrafter"/>
</dbReference>
<evidence type="ECO:0000259" key="15">
    <source>
        <dbReference type="Pfam" id="PF11838"/>
    </source>
</evidence>
<dbReference type="Pfam" id="PF11838">
    <property type="entry name" value="ERAP1_C"/>
    <property type="match status" value="1"/>
</dbReference>
<dbReference type="InterPro" id="IPR050344">
    <property type="entry name" value="Peptidase_M1_aminopeptidases"/>
</dbReference>
<dbReference type="NCBIfam" id="TIGR02412">
    <property type="entry name" value="pepN_strep_liv"/>
    <property type="match status" value="1"/>
</dbReference>
<dbReference type="InterPro" id="IPR027268">
    <property type="entry name" value="Peptidase_M4/M1_CTD_sf"/>
</dbReference>
<dbReference type="GO" id="GO:0070006">
    <property type="term" value="F:metalloaminopeptidase activity"/>
    <property type="evidence" value="ECO:0007669"/>
    <property type="project" value="TreeGrafter"/>
</dbReference>
<evidence type="ECO:0000256" key="6">
    <source>
        <dbReference type="ARBA" id="ARBA00022438"/>
    </source>
</evidence>
<sequence length="844" mass="94106">MAGNLTREEARERARLLTVQSYEVELDLTTGAERFGSTTVIRFGCAEPGASTFVDLHGGVVHEVTLNGRALDPASYDAEKGRIPLPDLAADNELKVVADATYSRSGEGLHRFVDPVDQSVYLYTQFETADAHRMFTCFDQPDLKAEHEFTVIAPEDWEVVSNEAPEKVEGRVRRFARTPRISTYITALVAGPYHVVRDEYRRADGSVIPLGVFCRASLAEHLDGDAIVDVTRQGFAFFEEVFGRPYPFNKYDQLFVPEFNAGAMENAGCVTFLEDYVFRSRVTDAAYERRAETILHEMAHMWFGDLVTMRWWDDLWLNESFATFMSVLCQAEATKWKSAWTTFANLEKAWAYRQDQLPSTHPISADIPDIRAVEVNFDGITYAKGASVLKQLVAYVGRDNFLEGVRHYFDRHAWGNTVLTDLLGALEQTSGRELTSWSKEWLETAGVNTMRPAYELDADGNFTSFAVLQEAKPDYPTLRSHRLAIGLYDRTPDGIVRRRRVELDVVGARTEVAELVGDKRPDLILVNDDDLTYTKVRLDDHSLKTLVEGIGDIKDGLPRALCWSAAWDMTRDAEMATRDYVRLVVSGIRGVTDIMVTQTLLRQARTALQQYADPAWRPEGLRLMADALYDLAREAAPGSDFQLAYVQAFTAVASSPEHLAYVRGLLDGTEVLDGLTVDTELRWTLLRRLVVRGEAGQAELDAELKRDPTAAGERHAAAGAAAIPTAEAKAAAWEKITSGTLPNAVFRATIGGFVEPDQADLLLPYVDKYFAEVGRVWKEWSSDTSQTFAEVGYPFLVIDQSTVDRTEAYIAEHNPPSALVRLLSEGRDGVTRALKARAKDATAS</sequence>
<evidence type="ECO:0000259" key="16">
    <source>
        <dbReference type="Pfam" id="PF17900"/>
    </source>
</evidence>
<dbReference type="FunFam" id="1.10.390.10:FF:000004">
    <property type="entry name" value="Aminopeptidase N"/>
    <property type="match status" value="1"/>
</dbReference>
<feature type="domain" description="Aminopeptidase N-like N-terminal" evidence="16">
    <location>
        <begin position="21"/>
        <end position="185"/>
    </location>
</feature>
<protein>
    <recommendedName>
        <fullName evidence="5">Aminopeptidase N</fullName>
        <ecNumber evidence="4">3.4.11.2</ecNumber>
    </recommendedName>
    <alternativeName>
        <fullName evidence="12">Alanine aminopeptidase</fullName>
    </alternativeName>
    <alternativeName>
        <fullName evidence="13">Lysyl aminopeptidase</fullName>
    </alternativeName>
</protein>
<keyword evidence="18" id="KW-1185">Reference proteome</keyword>
<proteinExistence type="inferred from homology"/>
<dbReference type="Proteomes" id="UP000261811">
    <property type="component" value="Unassembled WGS sequence"/>
</dbReference>
<feature type="domain" description="Peptidase M1 membrane alanine aminopeptidase" evidence="14">
    <location>
        <begin position="229"/>
        <end position="441"/>
    </location>
</feature>
<dbReference type="InterPro" id="IPR042097">
    <property type="entry name" value="Aminopeptidase_N-like_N_sf"/>
</dbReference>
<dbReference type="OrthoDB" id="100605at2"/>
<evidence type="ECO:0000256" key="4">
    <source>
        <dbReference type="ARBA" id="ARBA00012564"/>
    </source>
</evidence>
<name>A0A372JLG0_9ACTN</name>
<dbReference type="AlphaFoldDB" id="A0A372JLG0"/>
<dbReference type="EMBL" id="QURH01000258">
    <property type="protein sequence ID" value="RFU40780.1"/>
    <property type="molecule type" value="Genomic_DNA"/>
</dbReference>
<dbReference type="RefSeq" id="WP_117358145.1">
    <property type="nucleotide sequence ID" value="NZ_QURH01000258.1"/>
</dbReference>
<evidence type="ECO:0000259" key="14">
    <source>
        <dbReference type="Pfam" id="PF01433"/>
    </source>
</evidence>
<accession>A0A372JLG0</accession>
<dbReference type="PRINTS" id="PR00756">
    <property type="entry name" value="ALADIPTASE"/>
</dbReference>
<keyword evidence="11" id="KW-0482">Metalloprotease</keyword>
<keyword evidence="7" id="KW-0645">Protease</keyword>
<dbReference type="Pfam" id="PF17900">
    <property type="entry name" value="Peptidase_M1_N"/>
    <property type="match status" value="1"/>
</dbReference>
<dbReference type="InterPro" id="IPR045357">
    <property type="entry name" value="Aminopeptidase_N-like_N"/>
</dbReference>
<evidence type="ECO:0000256" key="11">
    <source>
        <dbReference type="ARBA" id="ARBA00023049"/>
    </source>
</evidence>
<keyword evidence="9 17" id="KW-0378">Hydrolase</keyword>
<comment type="catalytic activity">
    <reaction evidence="1">
        <text>Release of an N-terminal amino acid, Xaa-|-Yaa- from a peptide, amide or arylamide. Xaa is preferably Ala, but may be most amino acids including Pro (slow action). When a terminal hydrophobic residue is followed by a prolyl residue, the two may be released as an intact Xaa-Pro dipeptide.</text>
        <dbReference type="EC" id="3.4.11.2"/>
    </reaction>
</comment>
<evidence type="ECO:0000256" key="8">
    <source>
        <dbReference type="ARBA" id="ARBA00022723"/>
    </source>
</evidence>
<dbReference type="InterPro" id="IPR024571">
    <property type="entry name" value="ERAP1-like_C_dom"/>
</dbReference>
<dbReference type="Pfam" id="PF01433">
    <property type="entry name" value="Peptidase_M1"/>
    <property type="match status" value="1"/>
</dbReference>